<dbReference type="KEGG" id="dbc:MFMK1_002214"/>
<accession>A0AAU0UQB7</accession>
<gene>
    <name evidence="1" type="ORF">MFMK1_002214</name>
</gene>
<dbReference type="RefSeq" id="WP_366921798.1">
    <property type="nucleotide sequence ID" value="NZ_CP121694.1"/>
</dbReference>
<evidence type="ECO:0000313" key="2">
    <source>
        <dbReference type="Proteomes" id="UP001329915"/>
    </source>
</evidence>
<name>A0AAU0UQB7_9FIRM</name>
<proteinExistence type="predicted"/>
<sequence>MSKEDVLAILESDIFNPGSYKSGEYLEEHALSHAVDVLQNDRQGLIEALMDWIETQSEPRTMLAVRIAKNLGLVELKPQILELGHKIDSGKVFPRFYLRYIDETLNELEAKNCENNARS</sequence>
<keyword evidence="2" id="KW-1185">Reference proteome</keyword>
<dbReference type="EMBL" id="CP121694">
    <property type="protein sequence ID" value="WRO22385.1"/>
    <property type="molecule type" value="Genomic_DNA"/>
</dbReference>
<evidence type="ECO:0000313" key="1">
    <source>
        <dbReference type="EMBL" id="WRO22385.1"/>
    </source>
</evidence>
<organism evidence="1 2">
    <name type="scientific">Metallumcola ferriviriculae</name>
    <dbReference type="NCBI Taxonomy" id="3039180"/>
    <lineage>
        <taxon>Bacteria</taxon>
        <taxon>Bacillati</taxon>
        <taxon>Bacillota</taxon>
        <taxon>Clostridia</taxon>
        <taxon>Neomoorellales</taxon>
        <taxon>Desulfitibacteraceae</taxon>
        <taxon>Metallumcola</taxon>
    </lineage>
</organism>
<reference evidence="1 2" key="1">
    <citation type="submission" date="2023-04" db="EMBL/GenBank/DDBJ databases">
        <authorList>
            <person name="Hsu D."/>
        </authorList>
    </citation>
    <scope>NUCLEOTIDE SEQUENCE [LARGE SCALE GENOMIC DNA]</scope>
    <source>
        <strain evidence="1 2">MK1</strain>
    </source>
</reference>
<protein>
    <submittedName>
        <fullName evidence="1">Uncharacterized protein</fullName>
    </submittedName>
</protein>
<dbReference type="Proteomes" id="UP001329915">
    <property type="component" value="Chromosome"/>
</dbReference>
<dbReference type="AlphaFoldDB" id="A0AAU0UQB7"/>